<dbReference type="STRING" id="1076596.A0U91_06330"/>
<gene>
    <name evidence="1" type="ORF">A0U91_06330</name>
</gene>
<evidence type="ECO:0000313" key="2">
    <source>
        <dbReference type="Proteomes" id="UP000189055"/>
    </source>
</evidence>
<dbReference type="AlphaFoldDB" id="A0A1U9LDT9"/>
<name>A0A1U9LDT9_9PROT</name>
<dbReference type="KEGG" id="aper:A0U91_06330"/>
<organism evidence="1 2">
    <name type="scientific">Acetobacter persici</name>
    <dbReference type="NCBI Taxonomy" id="1076596"/>
    <lineage>
        <taxon>Bacteria</taxon>
        <taxon>Pseudomonadati</taxon>
        <taxon>Pseudomonadota</taxon>
        <taxon>Alphaproteobacteria</taxon>
        <taxon>Acetobacterales</taxon>
        <taxon>Acetobacteraceae</taxon>
        <taxon>Acetobacter</taxon>
    </lineage>
</organism>
<dbReference type="EMBL" id="CP014687">
    <property type="protein sequence ID" value="AQT04623.1"/>
    <property type="molecule type" value="Genomic_DNA"/>
</dbReference>
<protein>
    <recommendedName>
        <fullName evidence="3">Glycosyl transferase family 2</fullName>
    </recommendedName>
</protein>
<evidence type="ECO:0008006" key="3">
    <source>
        <dbReference type="Google" id="ProtNLM"/>
    </source>
</evidence>
<proteinExistence type="predicted"/>
<dbReference type="Pfam" id="PF13704">
    <property type="entry name" value="Glyco_tranf_2_4"/>
    <property type="match status" value="1"/>
</dbReference>
<reference evidence="1 2" key="1">
    <citation type="submission" date="2016-03" db="EMBL/GenBank/DDBJ databases">
        <title>Acetic acid bacteria sequencing.</title>
        <authorList>
            <person name="Brandt J."/>
            <person name="Jakob F."/>
            <person name="Vogel R.F."/>
        </authorList>
    </citation>
    <scope>NUCLEOTIDE SEQUENCE [LARGE SCALE GENOMIC DNA]</scope>
    <source>
        <strain evidence="1 2">TMW2.1084</strain>
    </source>
</reference>
<dbReference type="Proteomes" id="UP000189055">
    <property type="component" value="Chromosome"/>
</dbReference>
<dbReference type="RefSeq" id="WP_157762960.1">
    <property type="nucleotide sequence ID" value="NZ_CP014687.1"/>
</dbReference>
<sequence length="294" mass="33064">MISIWKRVRAAFAQVFRHGPGRKQPDVRKPLAVFTMVYNEHRMLPVWAAYYRAQAGVGNIFVLDHGSDSLPDLPGCEVTPLKRAELDEVDRSAQIQAFQKKLLKKYRTVLFTDCDEFLVADPARFASLQEYAAHAPAASIRCVGVDVIAAAQDLPPVQWDHPILVQRPYGAVRVWSCKTLLSSVPLTWGPGFHDCKEQKILDTALWMFHLKYADEDVVLKRLSVTRALPWSAQARALRHGESHRMEDQAMVGFIRAFQKTRSETSLDTLDLAGIVTAGGESGLHRIPERFLSAF</sequence>
<accession>A0A1U9LDT9</accession>
<evidence type="ECO:0000313" key="1">
    <source>
        <dbReference type="EMBL" id="AQT04623.1"/>
    </source>
</evidence>